<evidence type="ECO:0000256" key="2">
    <source>
        <dbReference type="ARBA" id="ARBA00015075"/>
    </source>
</evidence>
<organism evidence="8 9">
    <name type="scientific">Rhizobium lusitanum</name>
    <dbReference type="NCBI Taxonomy" id="293958"/>
    <lineage>
        <taxon>Bacteria</taxon>
        <taxon>Pseudomonadati</taxon>
        <taxon>Pseudomonadota</taxon>
        <taxon>Alphaproteobacteria</taxon>
        <taxon>Hyphomicrobiales</taxon>
        <taxon>Rhizobiaceae</taxon>
        <taxon>Rhizobium/Agrobacterium group</taxon>
        <taxon>Rhizobium</taxon>
    </lineage>
</organism>
<dbReference type="GO" id="GO:0008657">
    <property type="term" value="F:DNA topoisomerase type II (double strand cut, ATP-hydrolyzing) inhibitor activity"/>
    <property type="evidence" value="ECO:0007669"/>
    <property type="project" value="InterPro"/>
</dbReference>
<evidence type="ECO:0000313" key="8">
    <source>
        <dbReference type="EMBL" id="MBB6489015.1"/>
    </source>
</evidence>
<evidence type="ECO:0000256" key="6">
    <source>
        <dbReference type="ARBA" id="ARBA00029628"/>
    </source>
</evidence>
<keyword evidence="5" id="KW-0804">Transcription</keyword>
<dbReference type="Proteomes" id="UP000565576">
    <property type="component" value="Unassembled WGS sequence"/>
</dbReference>
<accession>A0A7X0IXJ2</accession>
<comment type="similarity">
    <text evidence="1">Belongs to the CcdB toxin family.</text>
</comment>
<comment type="caution">
    <text evidence="8">The sequence shown here is derived from an EMBL/GenBank/DDBJ whole genome shotgun (WGS) entry which is preliminary data.</text>
</comment>
<dbReference type="GO" id="GO:0006276">
    <property type="term" value="P:plasmid maintenance"/>
    <property type="evidence" value="ECO:0007669"/>
    <property type="project" value="InterPro"/>
</dbReference>
<reference evidence="8 9" key="1">
    <citation type="submission" date="2020-08" db="EMBL/GenBank/DDBJ databases">
        <title>Genomic Encyclopedia of Type Strains, Phase IV (KMG-V): Genome sequencing to study the core and pangenomes of soil and plant-associated prokaryotes.</title>
        <authorList>
            <person name="Whitman W."/>
        </authorList>
    </citation>
    <scope>NUCLEOTIDE SEQUENCE [LARGE SCALE GENOMIC DNA]</scope>
    <source>
        <strain evidence="8 9">SEMIA 4060</strain>
    </source>
</reference>
<evidence type="ECO:0000256" key="3">
    <source>
        <dbReference type="ARBA" id="ARBA00022491"/>
    </source>
</evidence>
<evidence type="ECO:0000256" key="5">
    <source>
        <dbReference type="ARBA" id="ARBA00023163"/>
    </source>
</evidence>
<evidence type="ECO:0000256" key="1">
    <source>
        <dbReference type="ARBA" id="ARBA00005230"/>
    </source>
</evidence>
<dbReference type="EMBL" id="JACHBG010000030">
    <property type="protein sequence ID" value="MBB6489015.1"/>
    <property type="molecule type" value="Genomic_DNA"/>
</dbReference>
<evidence type="ECO:0000313" key="9">
    <source>
        <dbReference type="Proteomes" id="UP000565576"/>
    </source>
</evidence>
<name>A0A7X0IXJ2_9HYPH</name>
<dbReference type="AlphaFoldDB" id="A0A7X0IXJ2"/>
<keyword evidence="3" id="KW-0678">Repressor</keyword>
<dbReference type="InterPro" id="IPR011067">
    <property type="entry name" value="Plasmid_toxin/cell-grow_inhib"/>
</dbReference>
<dbReference type="InterPro" id="IPR002712">
    <property type="entry name" value="CcdB"/>
</dbReference>
<protein>
    <recommendedName>
        <fullName evidence="2">Toxin CcdB</fullName>
    </recommendedName>
    <alternativeName>
        <fullName evidence="7">Cytotoxic protein CcdB</fullName>
    </alternativeName>
    <alternativeName>
        <fullName evidence="6">Protein LetD</fullName>
    </alternativeName>
</protein>
<keyword evidence="4" id="KW-0805">Transcription regulation</keyword>
<dbReference type="SUPFAM" id="SSF50118">
    <property type="entry name" value="Cell growth inhibitor/plasmid maintenance toxic component"/>
    <property type="match status" value="1"/>
</dbReference>
<dbReference type="RefSeq" id="WP_184710974.1">
    <property type="nucleotide sequence ID" value="NZ_JACHBG010000030.1"/>
</dbReference>
<evidence type="ECO:0000256" key="4">
    <source>
        <dbReference type="ARBA" id="ARBA00023015"/>
    </source>
</evidence>
<dbReference type="Pfam" id="PF01845">
    <property type="entry name" value="CcdB"/>
    <property type="match status" value="1"/>
</dbReference>
<proteinExistence type="inferred from homology"/>
<sequence length="99" mass="11031">MARFHVYALKHGGTLALDIQSDLLERLSTRMMVPLLPLEDVSMPMARLNPQFTIADKPRIMATQLMAAIPFTEIGELITDLSLHGDQITAATDFLFQGF</sequence>
<dbReference type="Gene3D" id="2.30.30.110">
    <property type="match status" value="1"/>
</dbReference>
<evidence type="ECO:0000256" key="7">
    <source>
        <dbReference type="ARBA" id="ARBA00033135"/>
    </source>
</evidence>
<gene>
    <name evidence="8" type="ORF">GGD46_006340</name>
</gene>